<protein>
    <recommendedName>
        <fullName evidence="7">Gram-positive cocci surface proteins LPxTG domain-containing protein</fullName>
    </recommendedName>
</protein>
<evidence type="ECO:0000313" key="8">
    <source>
        <dbReference type="EMBL" id="PXA64404.1"/>
    </source>
</evidence>
<keyword evidence="6" id="KW-1133">Transmembrane helix</keyword>
<keyword evidence="1" id="KW-0134">Cell wall</keyword>
<evidence type="ECO:0000256" key="4">
    <source>
        <dbReference type="ARBA" id="ARBA00023088"/>
    </source>
</evidence>
<keyword evidence="9" id="KW-1185">Reference proteome</keyword>
<comment type="caution">
    <text evidence="8">The sequence shown here is derived from an EMBL/GenBank/DDBJ whole genome shotgun (WGS) entry which is preliminary data.</text>
</comment>
<accession>A0A2V3DQI6</accession>
<keyword evidence="6" id="KW-0472">Membrane</keyword>
<feature type="compositionally biased region" description="Low complexity" evidence="5">
    <location>
        <begin position="1"/>
        <end position="15"/>
    </location>
</feature>
<dbReference type="InterPro" id="IPR019931">
    <property type="entry name" value="LPXTG_anchor"/>
</dbReference>
<keyword evidence="6" id="KW-0812">Transmembrane</keyword>
<evidence type="ECO:0000256" key="5">
    <source>
        <dbReference type="SAM" id="MobiDB-lite"/>
    </source>
</evidence>
<dbReference type="EMBL" id="QHLZ01000012">
    <property type="protein sequence ID" value="PXA64404.1"/>
    <property type="molecule type" value="Genomic_DNA"/>
</dbReference>
<dbReference type="AlphaFoldDB" id="A0A2V3DQI6"/>
<evidence type="ECO:0000313" key="9">
    <source>
        <dbReference type="Proteomes" id="UP000246303"/>
    </source>
</evidence>
<evidence type="ECO:0000259" key="7">
    <source>
        <dbReference type="PROSITE" id="PS50847"/>
    </source>
</evidence>
<reference evidence="8 9" key="1">
    <citation type="submission" date="2018-05" db="EMBL/GenBank/DDBJ databases">
        <title>Genetic diversity of glacier-inhabiting Cryobacterium bacteria in China and description of Cryobacterium mengkeensis sp. nov. and Arthrobacter glacialis sp. nov.</title>
        <authorList>
            <person name="Liu Q."/>
            <person name="Xin Y.-H."/>
        </authorList>
    </citation>
    <scope>NUCLEOTIDE SEQUENCE [LARGE SCALE GENOMIC DNA]</scope>
    <source>
        <strain evidence="8 9">GP3</strain>
    </source>
</reference>
<dbReference type="NCBIfam" id="TIGR01167">
    <property type="entry name" value="LPXTG_anchor"/>
    <property type="match status" value="1"/>
</dbReference>
<evidence type="ECO:0000256" key="3">
    <source>
        <dbReference type="ARBA" id="ARBA00022729"/>
    </source>
</evidence>
<dbReference type="Proteomes" id="UP000246303">
    <property type="component" value="Unassembled WGS sequence"/>
</dbReference>
<proteinExistence type="predicted"/>
<dbReference type="PROSITE" id="PS50847">
    <property type="entry name" value="GRAM_POS_ANCHORING"/>
    <property type="match status" value="1"/>
</dbReference>
<evidence type="ECO:0000256" key="6">
    <source>
        <dbReference type="SAM" id="Phobius"/>
    </source>
</evidence>
<keyword evidence="2" id="KW-0964">Secreted</keyword>
<sequence>MPTTTTEPTVDPSTPADGAPTAVLSNASVAPGEELTITGSNFKPGSTATFTLHSDPIVLGTAIANSEGIVSLKVTLPSTVTPGVHTVIITGLGSNGEAAEASVKLTVVAAASSTSSTQAGNSNNDDLASTGAGTTPFLLGGLLLVVAGAFTLISRRKRKSSHA</sequence>
<evidence type="ECO:0000256" key="1">
    <source>
        <dbReference type="ARBA" id="ARBA00022512"/>
    </source>
</evidence>
<gene>
    <name evidence="8" type="ORF">CVS29_15690</name>
</gene>
<feature type="region of interest" description="Disordered" evidence="5">
    <location>
        <begin position="1"/>
        <end position="20"/>
    </location>
</feature>
<feature type="transmembrane region" description="Helical" evidence="6">
    <location>
        <begin position="137"/>
        <end position="154"/>
    </location>
</feature>
<keyword evidence="3" id="KW-0732">Signal</keyword>
<name>A0A2V3DQI6_9MICC</name>
<organism evidence="8 9">
    <name type="scientific">Arthrobacter psychrochitiniphilus</name>
    <dbReference type="NCBI Taxonomy" id="291045"/>
    <lineage>
        <taxon>Bacteria</taxon>
        <taxon>Bacillati</taxon>
        <taxon>Actinomycetota</taxon>
        <taxon>Actinomycetes</taxon>
        <taxon>Micrococcales</taxon>
        <taxon>Micrococcaceae</taxon>
        <taxon>Arthrobacter</taxon>
    </lineage>
</organism>
<feature type="domain" description="Gram-positive cocci surface proteins LPxTG" evidence="7">
    <location>
        <begin position="127"/>
        <end position="163"/>
    </location>
</feature>
<evidence type="ECO:0000256" key="2">
    <source>
        <dbReference type="ARBA" id="ARBA00022525"/>
    </source>
</evidence>
<keyword evidence="4" id="KW-0572">Peptidoglycan-anchor</keyword>